<dbReference type="Proteomes" id="UP000295371">
    <property type="component" value="Unassembled WGS sequence"/>
</dbReference>
<evidence type="ECO:0000313" key="4">
    <source>
        <dbReference type="Proteomes" id="UP000295371"/>
    </source>
</evidence>
<feature type="compositionally biased region" description="Pro residues" evidence="1">
    <location>
        <begin position="130"/>
        <end position="141"/>
    </location>
</feature>
<organism evidence="3 4">
    <name type="scientific">Naumannella halotolerans</name>
    <dbReference type="NCBI Taxonomy" id="993414"/>
    <lineage>
        <taxon>Bacteria</taxon>
        <taxon>Bacillati</taxon>
        <taxon>Actinomycetota</taxon>
        <taxon>Actinomycetes</taxon>
        <taxon>Propionibacteriales</taxon>
        <taxon>Propionibacteriaceae</taxon>
        <taxon>Naumannella</taxon>
    </lineage>
</organism>
<protein>
    <submittedName>
        <fullName evidence="3">Uncharacterized protein</fullName>
    </submittedName>
</protein>
<reference evidence="3 4" key="1">
    <citation type="submission" date="2019-03" db="EMBL/GenBank/DDBJ databases">
        <title>Genomic Encyclopedia of Archaeal and Bacterial Type Strains, Phase II (KMG-II): from individual species to whole genera.</title>
        <authorList>
            <person name="Goeker M."/>
        </authorList>
    </citation>
    <scope>NUCLEOTIDE SEQUENCE [LARGE SCALE GENOMIC DNA]</scope>
    <source>
        <strain evidence="3 4">DSM 24323</strain>
    </source>
</reference>
<name>A0A4R7J6U9_9ACTN</name>
<keyword evidence="2" id="KW-1133">Transmembrane helix</keyword>
<gene>
    <name evidence="3" type="ORF">CLV29_0020</name>
</gene>
<sequence>MAAMATWEDGPEYAPSERPGRFEAPAAAPLSRAEPDADPVPAATEVPAGQPHYGAPEAPPLEVLGLLTEPGRDPGQPYRTERAALTAFADDSPRRAQEAAPGTPFDTAPATEPGFDPRLPMREVLAAPAPDFPPPQGPPVPADRGVPPAGFPQPGTPQWFGPSSGPPPSLPAPGFGEVLRALTPAVVIFLLLGGLIRPLSLPFFVIAMFCSVRIRYRRRLVRNVFLGALGAGLTLSLLLLALSSSTFGGWWTDMSSVLLVTSWVVLVVLGFVQARALQRGERPDQV</sequence>
<evidence type="ECO:0000256" key="1">
    <source>
        <dbReference type="SAM" id="MobiDB-lite"/>
    </source>
</evidence>
<dbReference type="EMBL" id="SOAW01000001">
    <property type="protein sequence ID" value="TDT32446.1"/>
    <property type="molecule type" value="Genomic_DNA"/>
</dbReference>
<feature type="region of interest" description="Disordered" evidence="1">
    <location>
        <begin position="1"/>
        <end position="167"/>
    </location>
</feature>
<keyword evidence="2" id="KW-0472">Membrane</keyword>
<proteinExistence type="predicted"/>
<accession>A0A4R7J6U9</accession>
<evidence type="ECO:0000256" key="2">
    <source>
        <dbReference type="SAM" id="Phobius"/>
    </source>
</evidence>
<feature type="transmembrane region" description="Helical" evidence="2">
    <location>
        <begin position="224"/>
        <end position="242"/>
    </location>
</feature>
<feature type="transmembrane region" description="Helical" evidence="2">
    <location>
        <begin position="254"/>
        <end position="272"/>
    </location>
</feature>
<keyword evidence="4" id="KW-1185">Reference proteome</keyword>
<comment type="caution">
    <text evidence="3">The sequence shown here is derived from an EMBL/GenBank/DDBJ whole genome shotgun (WGS) entry which is preliminary data.</text>
</comment>
<dbReference type="AlphaFoldDB" id="A0A4R7J6U9"/>
<evidence type="ECO:0000313" key="3">
    <source>
        <dbReference type="EMBL" id="TDT32446.1"/>
    </source>
</evidence>
<feature type="transmembrane region" description="Helical" evidence="2">
    <location>
        <begin position="186"/>
        <end position="212"/>
    </location>
</feature>
<keyword evidence="2" id="KW-0812">Transmembrane</keyword>